<dbReference type="Gene3D" id="1.20.1600.10">
    <property type="entry name" value="Outer membrane efflux proteins (OEP)"/>
    <property type="match status" value="1"/>
</dbReference>
<gene>
    <name evidence="3" type="ORF">AAC691_10400</name>
</gene>
<dbReference type="PROSITE" id="PS51257">
    <property type="entry name" value="PROKAR_LIPOPROTEIN"/>
    <property type="match status" value="1"/>
</dbReference>
<keyword evidence="2" id="KW-0812">Transmembrane</keyword>
<accession>A0ABZ3DBC5</accession>
<dbReference type="RefSeq" id="WP_342629997.1">
    <property type="nucleotide sequence ID" value="NZ_CP152276.1"/>
</dbReference>
<evidence type="ECO:0000256" key="2">
    <source>
        <dbReference type="RuleBase" id="RU362097"/>
    </source>
</evidence>
<dbReference type="NCBIfam" id="TIGR01845">
    <property type="entry name" value="outer_NodT"/>
    <property type="match status" value="1"/>
</dbReference>
<keyword evidence="2" id="KW-0732">Signal</keyword>
<evidence type="ECO:0000256" key="1">
    <source>
        <dbReference type="ARBA" id="ARBA00007613"/>
    </source>
</evidence>
<dbReference type="PANTHER" id="PTHR30203">
    <property type="entry name" value="OUTER MEMBRANE CATION EFFLUX PROTEIN"/>
    <property type="match status" value="1"/>
</dbReference>
<dbReference type="Proteomes" id="UP001449795">
    <property type="component" value="Chromosome"/>
</dbReference>
<dbReference type="Pfam" id="PF02321">
    <property type="entry name" value="OEP"/>
    <property type="match status" value="2"/>
</dbReference>
<sequence length="544" mass="58789">MIVRSIVPSLRRTALSGGTVLSLAALSACDLAPAYHPPTFIVPASWHGQGVFATATPADTQIPAKWWTLLHDPQLDALEDKATAANADLQAAAERFVQARAMVMQARADLLPHFGLAFGASDNKQSADRLFRYKGALTQTDEFYGGLASWEPDFWSEIRNQVRVAKYSAQQKAADYASARLSLQAELASDYIALRGYDAQDAIYRKSIAYYQKAVSVTQTQLANQAAPRLDLARAQNRLYVTQAAELDILAQREVTEHAIAVLTNSAPSGFHIAPSDRLDFARAAIPTGVPSDLLQRRPDIASSEREMAQANRMIGVARAAFYPHIALSANGGFDANGFDLANLANSMWSYGASASMPIFEGGLRRAALQSSWAGYREMRDHYRATVLSAFREVEDGLSRTSRLWAETDRLKAAVSAALDMQNMTMTLYKGGLSPYLDAIIAQEAALDAQISQVQVATRYFQAQVGLIRALGGGWNDRLLPTPDQTMSFSILQYDGLRHPAPAGGIAGVRDETPYDDLAGSAAPKVGTAAMAPAAMTPATMTAH</sequence>
<dbReference type="SUPFAM" id="SSF56954">
    <property type="entry name" value="Outer membrane efflux proteins (OEP)"/>
    <property type="match status" value="1"/>
</dbReference>
<keyword evidence="4" id="KW-1185">Reference proteome</keyword>
<proteinExistence type="inferred from homology"/>
<dbReference type="InterPro" id="IPR003423">
    <property type="entry name" value="OMP_efflux"/>
</dbReference>
<reference evidence="3 4" key="1">
    <citation type="submission" date="2024-04" db="EMBL/GenBank/DDBJ databases">
        <title>Complete genome sequence of Nguyenibacter vanlangesis HBCM-1154, a strain capable of nitrogen fixation, IAA production, and phosphorus solubilization isolated from sugarcane soil.</title>
        <authorList>
            <person name="MY HANH P."/>
        </authorList>
    </citation>
    <scope>NUCLEOTIDE SEQUENCE [LARGE SCALE GENOMIC DNA]</scope>
    <source>
        <strain evidence="3 4">HBCM 1154</strain>
    </source>
</reference>
<feature type="signal peptide" evidence="2">
    <location>
        <begin position="1"/>
        <end position="27"/>
    </location>
</feature>
<keyword evidence="2" id="KW-0472">Membrane</keyword>
<dbReference type="PANTHER" id="PTHR30203:SF33">
    <property type="entry name" value="BLR4455 PROTEIN"/>
    <property type="match status" value="1"/>
</dbReference>
<dbReference type="InterPro" id="IPR010131">
    <property type="entry name" value="MdtP/NodT-like"/>
</dbReference>
<organism evidence="3 4">
    <name type="scientific">Nguyenibacter vanlangensis</name>
    <dbReference type="NCBI Taxonomy" id="1216886"/>
    <lineage>
        <taxon>Bacteria</taxon>
        <taxon>Pseudomonadati</taxon>
        <taxon>Pseudomonadota</taxon>
        <taxon>Alphaproteobacteria</taxon>
        <taxon>Acetobacterales</taxon>
        <taxon>Acetobacteraceae</taxon>
        <taxon>Nguyenibacter</taxon>
    </lineage>
</organism>
<protein>
    <submittedName>
        <fullName evidence="3">Efflux transporter outer membrane subunit</fullName>
    </submittedName>
</protein>
<feature type="chain" id="PRO_5044961518" evidence="2">
    <location>
        <begin position="28"/>
        <end position="544"/>
    </location>
</feature>
<comment type="subcellular location">
    <subcellularLocation>
        <location evidence="2">Cell membrane</location>
        <topology evidence="2">Lipid-anchor</topology>
    </subcellularLocation>
</comment>
<evidence type="ECO:0000313" key="4">
    <source>
        <dbReference type="Proteomes" id="UP001449795"/>
    </source>
</evidence>
<keyword evidence="2" id="KW-1134">Transmembrane beta strand</keyword>
<keyword evidence="2" id="KW-0449">Lipoprotein</keyword>
<keyword evidence="2" id="KW-0564">Palmitate</keyword>
<evidence type="ECO:0000313" key="3">
    <source>
        <dbReference type="EMBL" id="XAE44791.1"/>
    </source>
</evidence>
<comment type="similarity">
    <text evidence="1 2">Belongs to the outer membrane factor (OMF) (TC 1.B.17) family.</text>
</comment>
<dbReference type="EMBL" id="CP152276">
    <property type="protein sequence ID" value="XAE44791.1"/>
    <property type="molecule type" value="Genomic_DNA"/>
</dbReference>
<name>A0ABZ3DBC5_9PROT</name>
<dbReference type="Gene3D" id="2.20.200.10">
    <property type="entry name" value="Outer membrane efflux proteins (OEP)"/>
    <property type="match status" value="1"/>
</dbReference>